<reference evidence="3" key="2">
    <citation type="submission" date="2020-05" db="UniProtKB">
        <authorList>
            <consortium name="EnsemblMetazoa"/>
        </authorList>
    </citation>
    <scope>IDENTIFICATION</scope>
    <source>
        <strain evidence="3">wikel</strain>
    </source>
</reference>
<dbReference type="HOGENOM" id="CLU_2148602_0_0_1"/>
<keyword evidence="4" id="KW-1185">Reference proteome</keyword>
<feature type="region of interest" description="Disordered" evidence="1">
    <location>
        <begin position="86"/>
        <end position="112"/>
    </location>
</feature>
<protein>
    <submittedName>
        <fullName evidence="2 3">Uncharacterized protein</fullName>
    </submittedName>
</protein>
<dbReference type="VEuPathDB" id="VectorBase:ISCI010439"/>
<feature type="region of interest" description="Disordered" evidence="1">
    <location>
        <begin position="1"/>
        <end position="70"/>
    </location>
</feature>
<dbReference type="EMBL" id="DS890809">
    <property type="protein sequence ID" value="EEC15577.1"/>
    <property type="molecule type" value="Genomic_DNA"/>
</dbReference>
<evidence type="ECO:0000313" key="2">
    <source>
        <dbReference type="EMBL" id="EEC15577.1"/>
    </source>
</evidence>
<proteinExistence type="predicted"/>
<gene>
    <name evidence="2" type="ORF">IscW_ISCW010439</name>
</gene>
<dbReference type="Proteomes" id="UP000001555">
    <property type="component" value="Unassembled WGS sequence"/>
</dbReference>
<sequence length="112" mass="11583">MEAEDAELTAYVLQSDALPGTKQQRQLPHADGNGGNEAATSSPVPKGGAPSPVVTSPEARAPPSPIFTLPAKKTQSVVDMYENSVSAKRGLDKPLRLAGMTPRPSSTGRSTG</sequence>
<dbReference type="AlphaFoldDB" id="B7Q9Q5"/>
<name>B7Q9Q5_IXOSC</name>
<dbReference type="PaxDb" id="6945-B7Q9Q5"/>
<dbReference type="InParanoid" id="B7Q9Q5"/>
<accession>B7Q9Q5</accession>
<organism>
    <name type="scientific">Ixodes scapularis</name>
    <name type="common">Black-legged tick</name>
    <name type="synonym">Deer tick</name>
    <dbReference type="NCBI Taxonomy" id="6945"/>
    <lineage>
        <taxon>Eukaryota</taxon>
        <taxon>Metazoa</taxon>
        <taxon>Ecdysozoa</taxon>
        <taxon>Arthropoda</taxon>
        <taxon>Chelicerata</taxon>
        <taxon>Arachnida</taxon>
        <taxon>Acari</taxon>
        <taxon>Parasitiformes</taxon>
        <taxon>Ixodida</taxon>
        <taxon>Ixodoidea</taxon>
        <taxon>Ixodidae</taxon>
        <taxon>Ixodinae</taxon>
        <taxon>Ixodes</taxon>
    </lineage>
</organism>
<evidence type="ECO:0000313" key="4">
    <source>
        <dbReference type="Proteomes" id="UP000001555"/>
    </source>
</evidence>
<dbReference type="EMBL" id="ABJB010860961">
    <property type="status" value="NOT_ANNOTATED_CDS"/>
    <property type="molecule type" value="Genomic_DNA"/>
</dbReference>
<reference evidence="2 4" key="1">
    <citation type="submission" date="2008-03" db="EMBL/GenBank/DDBJ databases">
        <title>Annotation of Ixodes scapularis.</title>
        <authorList>
            <consortium name="Ixodes scapularis Genome Project Consortium"/>
            <person name="Caler E."/>
            <person name="Hannick L.I."/>
            <person name="Bidwell S."/>
            <person name="Joardar V."/>
            <person name="Thiagarajan M."/>
            <person name="Amedeo P."/>
            <person name="Galinsky K.J."/>
            <person name="Schobel S."/>
            <person name="Inman J."/>
            <person name="Hostetler J."/>
            <person name="Miller J."/>
            <person name="Hammond M."/>
            <person name="Megy K."/>
            <person name="Lawson D."/>
            <person name="Kodira C."/>
            <person name="Sutton G."/>
            <person name="Meyer J."/>
            <person name="Hill C.A."/>
            <person name="Birren B."/>
            <person name="Nene V."/>
            <person name="Collins F."/>
            <person name="Alarcon-Chaidez F."/>
            <person name="Wikel S."/>
            <person name="Strausberg R."/>
        </authorList>
    </citation>
    <scope>NUCLEOTIDE SEQUENCE [LARGE SCALE GENOMIC DNA]</scope>
    <source>
        <strain evidence="4">Wikel</strain>
        <strain evidence="2">Wikel colony</strain>
    </source>
</reference>
<dbReference type="EnsemblMetazoa" id="ISCW010439-RA">
    <property type="protein sequence ID" value="ISCW010439-PA"/>
    <property type="gene ID" value="ISCW010439"/>
</dbReference>
<feature type="compositionally biased region" description="Polar residues" evidence="1">
    <location>
        <begin position="103"/>
        <end position="112"/>
    </location>
</feature>
<evidence type="ECO:0000313" key="3">
    <source>
        <dbReference type="EnsemblMetazoa" id="ISCW010439-PA"/>
    </source>
</evidence>
<dbReference type="VEuPathDB" id="VectorBase:ISCW010439"/>
<evidence type="ECO:0000256" key="1">
    <source>
        <dbReference type="SAM" id="MobiDB-lite"/>
    </source>
</evidence>